<dbReference type="Pfam" id="PF06480">
    <property type="entry name" value="FtsH_ext"/>
    <property type="match status" value="1"/>
</dbReference>
<dbReference type="InterPro" id="IPR041569">
    <property type="entry name" value="AAA_lid_3"/>
</dbReference>
<evidence type="ECO:0000256" key="10">
    <source>
        <dbReference type="ARBA" id="ARBA00022840"/>
    </source>
</evidence>
<dbReference type="GO" id="GO:0006508">
    <property type="term" value="P:proteolysis"/>
    <property type="evidence" value="ECO:0007669"/>
    <property type="project" value="UniProtKB-KW"/>
</dbReference>
<comment type="similarity">
    <text evidence="16">Belongs to the AAA ATPase family.</text>
</comment>
<keyword evidence="12 15" id="KW-0482">Metalloprotease</keyword>
<evidence type="ECO:0000256" key="5">
    <source>
        <dbReference type="ARBA" id="ARBA00022692"/>
    </source>
</evidence>
<protein>
    <recommendedName>
        <fullName evidence="15">ATP-dependent zinc metalloprotease FtsH</fullName>
        <ecNumber evidence="15">3.4.24.-</ecNumber>
    </recommendedName>
</protein>
<dbReference type="InterPro" id="IPR000642">
    <property type="entry name" value="Peptidase_M41"/>
</dbReference>
<dbReference type="CDD" id="cd19501">
    <property type="entry name" value="RecA-like_FtsH"/>
    <property type="match status" value="1"/>
</dbReference>
<evidence type="ECO:0000256" key="11">
    <source>
        <dbReference type="ARBA" id="ARBA00022989"/>
    </source>
</evidence>
<evidence type="ECO:0000313" key="19">
    <source>
        <dbReference type="Proteomes" id="UP000236497"/>
    </source>
</evidence>
<dbReference type="Gene3D" id="1.20.58.760">
    <property type="entry name" value="Peptidase M41"/>
    <property type="match status" value="1"/>
</dbReference>
<gene>
    <name evidence="18" type="primary">ftsH1</name>
    <name evidence="15" type="synonym">ftsH</name>
    <name evidence="18" type="ORF">HHT355_1923</name>
</gene>
<keyword evidence="11 15" id="KW-1133">Transmembrane helix</keyword>
<dbReference type="OrthoDB" id="9809379at2"/>
<evidence type="ECO:0000256" key="16">
    <source>
        <dbReference type="RuleBase" id="RU003651"/>
    </source>
</evidence>
<dbReference type="EMBL" id="CVTD020000022">
    <property type="protein sequence ID" value="CRZ35122.1"/>
    <property type="molecule type" value="Genomic_DNA"/>
</dbReference>
<dbReference type="Gene3D" id="3.30.720.210">
    <property type="match status" value="1"/>
</dbReference>
<evidence type="ECO:0000256" key="12">
    <source>
        <dbReference type="ARBA" id="ARBA00023049"/>
    </source>
</evidence>
<evidence type="ECO:0000256" key="13">
    <source>
        <dbReference type="ARBA" id="ARBA00023136"/>
    </source>
</evidence>
<keyword evidence="10 15" id="KW-0067">ATP-binding</keyword>
<feature type="active site" evidence="15">
    <location>
        <position position="407"/>
    </location>
</feature>
<evidence type="ECO:0000313" key="18">
    <source>
        <dbReference type="EMBL" id="CRZ35122.1"/>
    </source>
</evidence>
<feature type="binding site" evidence="15">
    <location>
        <position position="406"/>
    </location>
    <ligand>
        <name>Zn(2+)</name>
        <dbReference type="ChEBI" id="CHEBI:29105"/>
        <note>catalytic</note>
    </ligand>
</feature>
<keyword evidence="13 15" id="KW-0472">Membrane</keyword>
<evidence type="ECO:0000256" key="4">
    <source>
        <dbReference type="ARBA" id="ARBA00022670"/>
    </source>
</evidence>
<feature type="binding site" evidence="15">
    <location>
        <position position="484"/>
    </location>
    <ligand>
        <name>Zn(2+)</name>
        <dbReference type="ChEBI" id="CHEBI:29105"/>
        <note>catalytic</note>
    </ligand>
</feature>
<dbReference type="InterPro" id="IPR005936">
    <property type="entry name" value="FtsH"/>
</dbReference>
<dbReference type="FunFam" id="1.10.8.60:FF:000001">
    <property type="entry name" value="ATP-dependent zinc metalloprotease FtsH"/>
    <property type="match status" value="1"/>
</dbReference>
<proteinExistence type="inferred from homology"/>
<dbReference type="SMART" id="SM00382">
    <property type="entry name" value="AAA"/>
    <property type="match status" value="1"/>
</dbReference>
<dbReference type="HAMAP" id="MF_01458">
    <property type="entry name" value="FtsH"/>
    <property type="match status" value="1"/>
</dbReference>
<dbReference type="GO" id="GO:0016887">
    <property type="term" value="F:ATP hydrolysis activity"/>
    <property type="evidence" value="ECO:0007669"/>
    <property type="project" value="UniProtKB-UniRule"/>
</dbReference>
<evidence type="ECO:0000256" key="3">
    <source>
        <dbReference type="ARBA" id="ARBA00022475"/>
    </source>
</evidence>
<dbReference type="GO" id="GO:0005886">
    <property type="term" value="C:plasma membrane"/>
    <property type="evidence" value="ECO:0007669"/>
    <property type="project" value="UniProtKB-SubCell"/>
</dbReference>
<keyword evidence="4 15" id="KW-0645">Protease</keyword>
<comment type="cofactor">
    <cofactor evidence="15">
        <name>Zn(2+)</name>
        <dbReference type="ChEBI" id="CHEBI:29105"/>
    </cofactor>
    <text evidence="15">Binds 1 zinc ion per subunit.</text>
</comment>
<sequence length="572" mass="62736">MKKIMIPVMSVLLLMLIGAGIYSLNKPKNEMSYPSFLDAVEKGRVSKVTLYEDKGTFDAYLENDPETGYTVPNPMTEDFVEFLLVNNVSVSYKNGNISGIFGILIVAIVGFGIIYYTRGTGSAKNLITDANKKDSEKEKITLDSVAGNVEAKAMVEDVIGFIKNPSQYTSLGARMPKGLLFYGPPGTGKTLLAKAIAGEADVPFYAMSGSDFVQMYVGVGASRIRSLFNKAKKHEKAVIFIDEIDAIGKKRARNSSASNDERDQTLNALLTEMSGFNDNQGIVVIGATNRLDTLDEALLRPGRFDRQIEIGLPDVNSRKRILELHAKNKPMSDDVDLDNLAKSTVGFSGAMLENLLNEAAIIAANEKKSYITYKHIDKAFYTVLAGAPKTDVSYISERERKITAYHEAGHALATKLLLPENYISKVTIIPSVKGAGGFNLSIPKDAMYQSQRQILANIKILYAGRAAEELIFGPEEITTGASNDIQKASSLIADYTDKFGMDPEIGLFSTRIFHDIPDAELIEKCRAIANSLYKETKQLLSENIQALEKITTELLQKETLNGDDIDNLLGLK</sequence>
<comment type="function">
    <text evidence="15">Acts as a processive, ATP-dependent zinc metallopeptidase for both cytoplasmic and membrane proteins. Plays a role in the quality control of integral membrane proteins.</text>
</comment>
<dbReference type="PANTHER" id="PTHR23076:SF97">
    <property type="entry name" value="ATP-DEPENDENT ZINC METALLOPROTEASE YME1L1"/>
    <property type="match status" value="1"/>
</dbReference>
<dbReference type="Pfam" id="PF00004">
    <property type="entry name" value="AAA"/>
    <property type="match status" value="1"/>
</dbReference>
<keyword evidence="19" id="KW-1185">Reference proteome</keyword>
<dbReference type="GO" id="GO:0004222">
    <property type="term" value="F:metalloendopeptidase activity"/>
    <property type="evidence" value="ECO:0007669"/>
    <property type="project" value="InterPro"/>
</dbReference>
<dbReference type="Proteomes" id="UP000236497">
    <property type="component" value="Unassembled WGS sequence"/>
</dbReference>
<dbReference type="GO" id="GO:0005524">
    <property type="term" value="F:ATP binding"/>
    <property type="evidence" value="ECO:0007669"/>
    <property type="project" value="UniProtKB-UniRule"/>
</dbReference>
<comment type="similarity">
    <text evidence="2 15">In the C-terminal section; belongs to the peptidase M41 family.</text>
</comment>
<keyword evidence="5 15" id="KW-0812">Transmembrane</keyword>
<dbReference type="RefSeq" id="WP_103203217.1">
    <property type="nucleotide sequence ID" value="NZ_CVTD020000022.1"/>
</dbReference>
<dbReference type="InterPro" id="IPR011546">
    <property type="entry name" value="Pept_M41_FtsH_extracell"/>
</dbReference>
<dbReference type="Pfam" id="PF01434">
    <property type="entry name" value="Peptidase_M41"/>
    <property type="match status" value="1"/>
</dbReference>
<evidence type="ECO:0000256" key="8">
    <source>
        <dbReference type="ARBA" id="ARBA00022801"/>
    </source>
</evidence>
<reference evidence="18 19" key="1">
    <citation type="submission" date="2015-06" db="EMBL/GenBank/DDBJ databases">
        <authorList>
            <person name="Wibberg Daniel"/>
        </authorList>
    </citation>
    <scope>NUCLEOTIDE SEQUENCE [LARGE SCALE GENOMIC DNA]</scope>
    <source>
        <strain evidence="18 19">T3/55T</strain>
    </source>
</reference>
<dbReference type="InterPro" id="IPR003959">
    <property type="entry name" value="ATPase_AAA_core"/>
</dbReference>
<dbReference type="Pfam" id="PF17862">
    <property type="entry name" value="AAA_lid_3"/>
    <property type="match status" value="1"/>
</dbReference>
<dbReference type="GO" id="GO:0008270">
    <property type="term" value="F:zinc ion binding"/>
    <property type="evidence" value="ECO:0007669"/>
    <property type="project" value="UniProtKB-UniRule"/>
</dbReference>
<name>A0A0H5SI01_HERHM</name>
<dbReference type="FunFam" id="3.40.50.300:FF:000001">
    <property type="entry name" value="ATP-dependent zinc metalloprotease FtsH"/>
    <property type="match status" value="1"/>
</dbReference>
<keyword evidence="8 15" id="KW-0378">Hydrolase</keyword>
<dbReference type="InterPro" id="IPR003960">
    <property type="entry name" value="ATPase_AAA_CS"/>
</dbReference>
<comment type="subunit">
    <text evidence="15">Homohexamer.</text>
</comment>
<dbReference type="SUPFAM" id="SSF140990">
    <property type="entry name" value="FtsH protease domain-like"/>
    <property type="match status" value="1"/>
</dbReference>
<comment type="similarity">
    <text evidence="14 15">In the central section; belongs to the AAA ATPase family.</text>
</comment>
<evidence type="ECO:0000256" key="1">
    <source>
        <dbReference type="ARBA" id="ARBA00004370"/>
    </source>
</evidence>
<organism evidence="18 19">
    <name type="scientific">Herbinix hemicellulosilytica</name>
    <dbReference type="NCBI Taxonomy" id="1564487"/>
    <lineage>
        <taxon>Bacteria</taxon>
        <taxon>Bacillati</taxon>
        <taxon>Bacillota</taxon>
        <taxon>Clostridia</taxon>
        <taxon>Lachnospirales</taxon>
        <taxon>Lachnospiraceae</taxon>
        <taxon>Herbinix</taxon>
    </lineage>
</organism>
<dbReference type="GO" id="GO:0004176">
    <property type="term" value="F:ATP-dependent peptidase activity"/>
    <property type="evidence" value="ECO:0007669"/>
    <property type="project" value="InterPro"/>
</dbReference>
<keyword evidence="7 15" id="KW-0547">Nucleotide-binding</keyword>
<comment type="caution">
    <text evidence="15">Lacks conserved residue(s) required for the propagation of feature annotation.</text>
</comment>
<feature type="binding site" evidence="15">
    <location>
        <begin position="183"/>
        <end position="190"/>
    </location>
    <ligand>
        <name>ATP</name>
        <dbReference type="ChEBI" id="CHEBI:30616"/>
    </ligand>
</feature>
<feature type="transmembrane region" description="Helical" evidence="15">
    <location>
        <begin position="97"/>
        <end position="116"/>
    </location>
</feature>
<feature type="domain" description="AAA+ ATPase" evidence="17">
    <location>
        <begin position="175"/>
        <end position="314"/>
    </location>
</feature>
<evidence type="ECO:0000256" key="2">
    <source>
        <dbReference type="ARBA" id="ARBA00010044"/>
    </source>
</evidence>
<keyword evidence="6 15" id="KW-0479">Metal-binding</keyword>
<dbReference type="SUPFAM" id="SSF52540">
    <property type="entry name" value="P-loop containing nucleoside triphosphate hydrolases"/>
    <property type="match status" value="1"/>
</dbReference>
<dbReference type="GO" id="GO:0030163">
    <property type="term" value="P:protein catabolic process"/>
    <property type="evidence" value="ECO:0007669"/>
    <property type="project" value="UniProtKB-UniRule"/>
</dbReference>
<evidence type="ECO:0000256" key="14">
    <source>
        <dbReference type="ARBA" id="ARBA00061570"/>
    </source>
</evidence>
<accession>A0A0H5SI01</accession>
<feature type="binding site" evidence="15">
    <location>
        <position position="410"/>
    </location>
    <ligand>
        <name>Zn(2+)</name>
        <dbReference type="ChEBI" id="CHEBI:29105"/>
        <note>catalytic</note>
    </ligand>
</feature>
<keyword evidence="3 15" id="KW-1003">Cell membrane</keyword>
<dbReference type="PROSITE" id="PS00674">
    <property type="entry name" value="AAA"/>
    <property type="match status" value="1"/>
</dbReference>
<comment type="subcellular location">
    <subcellularLocation>
        <location evidence="15">Cell membrane</location>
        <topology evidence="15">Multi-pass membrane protein</topology>
        <orientation evidence="15">Cytoplasmic side</orientation>
    </subcellularLocation>
    <subcellularLocation>
        <location evidence="1">Membrane</location>
    </subcellularLocation>
</comment>
<evidence type="ECO:0000256" key="6">
    <source>
        <dbReference type="ARBA" id="ARBA00022723"/>
    </source>
</evidence>
<dbReference type="Gene3D" id="1.10.8.60">
    <property type="match status" value="1"/>
</dbReference>
<dbReference type="AlphaFoldDB" id="A0A0H5SI01"/>
<evidence type="ECO:0000259" key="17">
    <source>
        <dbReference type="SMART" id="SM00382"/>
    </source>
</evidence>
<dbReference type="EC" id="3.4.24.-" evidence="15"/>
<evidence type="ECO:0000256" key="15">
    <source>
        <dbReference type="HAMAP-Rule" id="MF_01458"/>
    </source>
</evidence>
<dbReference type="InterPro" id="IPR027417">
    <property type="entry name" value="P-loop_NTPase"/>
</dbReference>
<dbReference type="InterPro" id="IPR003593">
    <property type="entry name" value="AAA+_ATPase"/>
</dbReference>
<evidence type="ECO:0000256" key="9">
    <source>
        <dbReference type="ARBA" id="ARBA00022833"/>
    </source>
</evidence>
<keyword evidence="9 15" id="KW-0862">Zinc</keyword>
<dbReference type="PANTHER" id="PTHR23076">
    <property type="entry name" value="METALLOPROTEASE M41 FTSH"/>
    <property type="match status" value="1"/>
</dbReference>
<dbReference type="Gene3D" id="3.40.50.300">
    <property type="entry name" value="P-loop containing nucleotide triphosphate hydrolases"/>
    <property type="match status" value="1"/>
</dbReference>
<dbReference type="InterPro" id="IPR037219">
    <property type="entry name" value="Peptidase_M41-like"/>
</dbReference>
<evidence type="ECO:0000256" key="7">
    <source>
        <dbReference type="ARBA" id="ARBA00022741"/>
    </source>
</evidence>